<keyword evidence="2" id="KW-1185">Reference proteome</keyword>
<gene>
    <name evidence="1" type="ORF">OJAV_G00234580</name>
</gene>
<dbReference type="EMBL" id="ML136650">
    <property type="protein sequence ID" value="RVE55608.1"/>
    <property type="molecule type" value="Genomic_DNA"/>
</dbReference>
<dbReference type="AlphaFoldDB" id="A0A3S2MBP6"/>
<protein>
    <submittedName>
        <fullName evidence="1">Uncharacterized protein</fullName>
    </submittedName>
</protein>
<reference evidence="1 2" key="2">
    <citation type="submission" date="2019-01" db="EMBL/GenBank/DDBJ databases">
        <title>A chromosome length genome reference of the Java medaka (oryzias javanicus).</title>
        <authorList>
            <person name="Herpin A."/>
            <person name="Takehana Y."/>
            <person name="Naruse K."/>
            <person name="Ansai S."/>
            <person name="Kawaguchi M."/>
        </authorList>
    </citation>
    <scope>NUCLEOTIDE SEQUENCE [LARGE SCALE GENOMIC DNA]</scope>
    <source>
        <strain evidence="1">RS831</strain>
        <tissue evidence="1">Whole body</tissue>
    </source>
</reference>
<evidence type="ECO:0000313" key="2">
    <source>
        <dbReference type="Proteomes" id="UP000283210"/>
    </source>
</evidence>
<reference evidence="1 2" key="1">
    <citation type="submission" date="2018-11" db="EMBL/GenBank/DDBJ databases">
        <authorList>
            <person name="Lopez-Roques C."/>
            <person name="Donnadieu C."/>
            <person name="Bouchez O."/>
            <person name="Klopp C."/>
            <person name="Cabau C."/>
            <person name="Zahm M."/>
        </authorList>
    </citation>
    <scope>NUCLEOTIDE SEQUENCE [LARGE SCALE GENOMIC DNA]</scope>
    <source>
        <strain evidence="1">RS831</strain>
        <tissue evidence="1">Whole body</tissue>
    </source>
</reference>
<dbReference type="Proteomes" id="UP000283210">
    <property type="component" value="Unassembled WGS sequence"/>
</dbReference>
<organism evidence="1 2">
    <name type="scientific">Oryzias javanicus</name>
    <name type="common">Javanese ricefish</name>
    <name type="synonym">Aplocheilus javanicus</name>
    <dbReference type="NCBI Taxonomy" id="123683"/>
    <lineage>
        <taxon>Eukaryota</taxon>
        <taxon>Metazoa</taxon>
        <taxon>Chordata</taxon>
        <taxon>Craniata</taxon>
        <taxon>Vertebrata</taxon>
        <taxon>Euteleostomi</taxon>
        <taxon>Actinopterygii</taxon>
        <taxon>Neopterygii</taxon>
        <taxon>Teleostei</taxon>
        <taxon>Neoteleostei</taxon>
        <taxon>Acanthomorphata</taxon>
        <taxon>Ovalentaria</taxon>
        <taxon>Atherinomorphae</taxon>
        <taxon>Beloniformes</taxon>
        <taxon>Adrianichthyidae</taxon>
        <taxon>Oryziinae</taxon>
        <taxon>Oryzias</taxon>
    </lineage>
</organism>
<accession>A0A3S2MBP6</accession>
<sequence>MDQREETQEGALQRLKQIQLEPGSGSGLKDCNPGFKAISSAVEQLTQNFSQSYILVTTITMSSCGVHFSLMNMLK</sequence>
<proteinExistence type="predicted"/>
<evidence type="ECO:0000313" key="1">
    <source>
        <dbReference type="EMBL" id="RVE55608.1"/>
    </source>
</evidence>
<name>A0A3S2MBP6_ORYJA</name>